<sequence length="139" mass="15917">MLSIKAKQFAYKAHANQFDKAGQPYINHLQFVANLVADQSDEVIATAWLHDSVEDTETSLDDISFLFGEIIATAVDAITKRKNEVYQDYLLRVKSNDIARKVKIADLTHNMDLSRLPKMTEKDLARQIKYQQAKQFLQT</sequence>
<dbReference type="Gene3D" id="1.10.3210.10">
    <property type="entry name" value="Hypothetical protein af1432"/>
    <property type="match status" value="1"/>
</dbReference>
<protein>
    <submittedName>
        <fullName evidence="1">Bifunctional (P)ppGpp synthetase II/ guanosine-3',5'-bis pyrophosphate 3'-pyrophosphohydrolase</fullName>
    </submittedName>
</protein>
<keyword evidence="2" id="KW-1185">Reference proteome</keyword>
<dbReference type="AlphaFoldDB" id="A0A1V4B217"/>
<dbReference type="Proteomes" id="UP000254329">
    <property type="component" value="Unassembled WGS sequence"/>
</dbReference>
<dbReference type="RefSeq" id="WP_078218135.1">
    <property type="nucleotide sequence ID" value="NZ_MUXZ01000009.1"/>
</dbReference>
<organism evidence="1 2">
    <name type="scientific">Canicola haemoglobinophilus</name>
    <dbReference type="NCBI Taxonomy" id="733"/>
    <lineage>
        <taxon>Bacteria</taxon>
        <taxon>Pseudomonadati</taxon>
        <taxon>Pseudomonadota</taxon>
        <taxon>Gammaproteobacteria</taxon>
        <taxon>Pasteurellales</taxon>
        <taxon>Pasteurellaceae</taxon>
        <taxon>Canicola</taxon>
    </lineage>
</organism>
<dbReference type="GO" id="GO:0008893">
    <property type="term" value="F:guanosine-3',5'-bis(diphosphate) 3'-diphosphatase activity"/>
    <property type="evidence" value="ECO:0007669"/>
    <property type="project" value="TreeGrafter"/>
</dbReference>
<dbReference type="InterPro" id="IPR052194">
    <property type="entry name" value="MESH1"/>
</dbReference>
<evidence type="ECO:0000313" key="2">
    <source>
        <dbReference type="Proteomes" id="UP000254329"/>
    </source>
</evidence>
<dbReference type="PANTHER" id="PTHR46246:SF1">
    <property type="entry name" value="GUANOSINE-3',5'-BIS(DIPHOSPHATE) 3'-PYROPHOSPHOHYDROLASE MESH1"/>
    <property type="match status" value="1"/>
</dbReference>
<dbReference type="EMBL" id="UGHF01000001">
    <property type="protein sequence ID" value="STO60121.1"/>
    <property type="molecule type" value="Genomic_DNA"/>
</dbReference>
<evidence type="ECO:0000313" key="1">
    <source>
        <dbReference type="EMBL" id="STO60121.1"/>
    </source>
</evidence>
<accession>A0A1V4B217</accession>
<dbReference type="STRING" id="733.B0186_04150"/>
<dbReference type="PANTHER" id="PTHR46246">
    <property type="entry name" value="GUANOSINE-3',5'-BIS(DIPHOSPHATE) 3'-PYROPHOSPHOHYDROLASE MESH1"/>
    <property type="match status" value="1"/>
</dbReference>
<gene>
    <name evidence="1" type="primary">relA_2</name>
    <name evidence="1" type="ORF">NCTC1659_01393</name>
</gene>
<proteinExistence type="predicted"/>
<name>A0A1V4B217_9PAST</name>
<dbReference type="Pfam" id="PF13328">
    <property type="entry name" value="HD_4"/>
    <property type="match status" value="1"/>
</dbReference>
<keyword evidence="1" id="KW-0378">Hydrolase</keyword>
<reference evidence="1 2" key="1">
    <citation type="submission" date="2018-06" db="EMBL/GenBank/DDBJ databases">
        <authorList>
            <consortium name="Pathogen Informatics"/>
            <person name="Doyle S."/>
        </authorList>
    </citation>
    <scope>NUCLEOTIDE SEQUENCE [LARGE SCALE GENOMIC DNA]</scope>
    <source>
        <strain evidence="1 2">NCTC1659</strain>
    </source>
</reference>
<dbReference type="SUPFAM" id="SSF109604">
    <property type="entry name" value="HD-domain/PDEase-like"/>
    <property type="match status" value="1"/>
</dbReference>